<dbReference type="PANTHER" id="PTHR42791">
    <property type="entry name" value="GNAT FAMILY ACETYLTRANSFERASE"/>
    <property type="match status" value="1"/>
</dbReference>
<dbReference type="PANTHER" id="PTHR42791:SF1">
    <property type="entry name" value="N-ACETYLTRANSFERASE DOMAIN-CONTAINING PROTEIN"/>
    <property type="match status" value="1"/>
</dbReference>
<proteinExistence type="predicted"/>
<dbReference type="Proteomes" id="UP000523795">
    <property type="component" value="Unassembled WGS sequence"/>
</dbReference>
<feature type="non-terminal residue" evidence="2">
    <location>
        <position position="1"/>
    </location>
</feature>
<sequence length="193" mass="20641">ASMPRPATAADLPELAGVLAAAFDGYAWTKWTVPARQHRERIRILQQAYLGHLALPHGMVWTVPDLSAAAAFVPSPPPALAPPALELIAAAHADRFDTLVGAEELLAGRRPPHDWTLATVGVLPRVRGRGLGLAVVRAGLEAIDRRQGTCLVETSDPGNLPFYRRLGFRARETVMTAGPPVYILTRPASGAQP</sequence>
<evidence type="ECO:0000259" key="1">
    <source>
        <dbReference type="PROSITE" id="PS51186"/>
    </source>
</evidence>
<dbReference type="Pfam" id="PF13508">
    <property type="entry name" value="Acetyltransf_7"/>
    <property type="match status" value="1"/>
</dbReference>
<feature type="domain" description="N-acetyltransferase" evidence="1">
    <location>
        <begin position="40"/>
        <end position="189"/>
    </location>
</feature>
<dbReference type="InterPro" id="IPR052523">
    <property type="entry name" value="Trichothecene_AcTrans"/>
</dbReference>
<dbReference type="PROSITE" id="PS51186">
    <property type="entry name" value="GNAT"/>
    <property type="match status" value="1"/>
</dbReference>
<dbReference type="CDD" id="cd04301">
    <property type="entry name" value="NAT_SF"/>
    <property type="match status" value="1"/>
</dbReference>
<dbReference type="InterPro" id="IPR016181">
    <property type="entry name" value="Acyl_CoA_acyltransferase"/>
</dbReference>
<dbReference type="Gene3D" id="3.40.630.30">
    <property type="match status" value="1"/>
</dbReference>
<keyword evidence="3" id="KW-1185">Reference proteome</keyword>
<name>A0ABX1JS93_9MICC</name>
<reference evidence="2 3" key="1">
    <citation type="submission" date="2020-04" db="EMBL/GenBank/DDBJ databases">
        <authorList>
            <person name="Liu S."/>
        </authorList>
    </citation>
    <scope>NUCLEOTIDE SEQUENCE [LARGE SCALE GENOMIC DNA]</scope>
    <source>
        <strain evidence="2 3">CGMCC 1.15091</strain>
    </source>
</reference>
<protein>
    <submittedName>
        <fullName evidence="2">GNAT family N-acetyltransferase</fullName>
    </submittedName>
</protein>
<dbReference type="InterPro" id="IPR000182">
    <property type="entry name" value="GNAT_dom"/>
</dbReference>
<dbReference type="EMBL" id="JAAZSR010000281">
    <property type="protein sequence ID" value="NKX51674.1"/>
    <property type="molecule type" value="Genomic_DNA"/>
</dbReference>
<evidence type="ECO:0000313" key="2">
    <source>
        <dbReference type="EMBL" id="NKX51674.1"/>
    </source>
</evidence>
<gene>
    <name evidence="2" type="ORF">HER39_14100</name>
</gene>
<organism evidence="2 3">
    <name type="scientific">Arthrobacter deserti</name>
    <dbReference type="NCBI Taxonomy" id="1742687"/>
    <lineage>
        <taxon>Bacteria</taxon>
        <taxon>Bacillati</taxon>
        <taxon>Actinomycetota</taxon>
        <taxon>Actinomycetes</taxon>
        <taxon>Micrococcales</taxon>
        <taxon>Micrococcaceae</taxon>
        <taxon>Arthrobacter</taxon>
    </lineage>
</organism>
<comment type="caution">
    <text evidence="2">The sequence shown here is derived from an EMBL/GenBank/DDBJ whole genome shotgun (WGS) entry which is preliminary data.</text>
</comment>
<evidence type="ECO:0000313" key="3">
    <source>
        <dbReference type="Proteomes" id="UP000523795"/>
    </source>
</evidence>
<accession>A0ABX1JS93</accession>
<dbReference type="SUPFAM" id="SSF55729">
    <property type="entry name" value="Acyl-CoA N-acyltransferases (Nat)"/>
    <property type="match status" value="1"/>
</dbReference>